<comment type="subcellular location">
    <subcellularLocation>
        <location evidence="1">Membrane</location>
        <topology evidence="1">Multi-pass membrane protein</topology>
    </subcellularLocation>
</comment>
<proteinExistence type="inferred from homology"/>
<dbReference type="RefSeq" id="WP_092734438.1">
    <property type="nucleotide sequence ID" value="NZ_FMXE01000045.1"/>
</dbReference>
<feature type="transmembrane region" description="Helical" evidence="6">
    <location>
        <begin position="7"/>
        <end position="27"/>
    </location>
</feature>
<dbReference type="STRING" id="279824.SAMN03080617_04087"/>
<evidence type="ECO:0000256" key="4">
    <source>
        <dbReference type="ARBA" id="ARBA00022989"/>
    </source>
</evidence>
<evidence type="ECO:0000256" key="5">
    <source>
        <dbReference type="ARBA" id="ARBA00023136"/>
    </source>
</evidence>
<reference evidence="8" key="1">
    <citation type="submission" date="2016-10" db="EMBL/GenBank/DDBJ databases">
        <authorList>
            <person name="Varghese N."/>
            <person name="Submissions S."/>
        </authorList>
    </citation>
    <scope>NUCLEOTIDE SEQUENCE [LARGE SCALE GENOMIC DNA]</scope>
    <source>
        <strain evidence="8">DSM 22703</strain>
    </source>
</reference>
<dbReference type="GO" id="GO:0005886">
    <property type="term" value="C:plasma membrane"/>
    <property type="evidence" value="ECO:0007669"/>
    <property type="project" value="TreeGrafter"/>
</dbReference>
<comment type="similarity">
    <text evidence="2">Belongs to the UPF0382 family.</text>
</comment>
<feature type="transmembrane region" description="Helical" evidence="6">
    <location>
        <begin position="103"/>
        <end position="123"/>
    </location>
</feature>
<dbReference type="AlphaFoldDB" id="A0A1G5ZLN7"/>
<evidence type="ECO:0000313" key="8">
    <source>
        <dbReference type="Proteomes" id="UP000198756"/>
    </source>
</evidence>
<accession>A0A1G5ZLN7</accession>
<dbReference type="EMBL" id="FMXE01000045">
    <property type="protein sequence ID" value="SDA95500.1"/>
    <property type="molecule type" value="Genomic_DNA"/>
</dbReference>
<protein>
    <submittedName>
        <fullName evidence="7">Uncharacterized membrane protein YgdD, TMEM256/DUF423 family</fullName>
    </submittedName>
</protein>
<evidence type="ECO:0000256" key="2">
    <source>
        <dbReference type="ARBA" id="ARBA00009694"/>
    </source>
</evidence>
<dbReference type="Pfam" id="PF04241">
    <property type="entry name" value="DUF423"/>
    <property type="match status" value="1"/>
</dbReference>
<organism evidence="7 8">
    <name type="scientific">Algoriphagus alkaliphilus</name>
    <dbReference type="NCBI Taxonomy" id="279824"/>
    <lineage>
        <taxon>Bacteria</taxon>
        <taxon>Pseudomonadati</taxon>
        <taxon>Bacteroidota</taxon>
        <taxon>Cytophagia</taxon>
        <taxon>Cytophagales</taxon>
        <taxon>Cyclobacteriaceae</taxon>
        <taxon>Algoriphagus</taxon>
    </lineage>
</organism>
<dbReference type="Proteomes" id="UP000198756">
    <property type="component" value="Unassembled WGS sequence"/>
</dbReference>
<keyword evidence="5 6" id="KW-0472">Membrane</keyword>
<evidence type="ECO:0000313" key="7">
    <source>
        <dbReference type="EMBL" id="SDA95500.1"/>
    </source>
</evidence>
<keyword evidence="4 6" id="KW-1133">Transmembrane helix</keyword>
<name>A0A1G5ZLN7_9BACT</name>
<feature type="transmembrane region" description="Helical" evidence="6">
    <location>
        <begin position="47"/>
        <end position="64"/>
    </location>
</feature>
<dbReference type="PANTHER" id="PTHR43461">
    <property type="entry name" value="TRANSMEMBRANE PROTEIN 256"/>
    <property type="match status" value="1"/>
</dbReference>
<gene>
    <name evidence="7" type="ORF">SAMN03080617_04087</name>
</gene>
<dbReference type="PANTHER" id="PTHR43461:SF1">
    <property type="entry name" value="TRANSMEMBRANE PROTEIN 256"/>
    <property type="match status" value="1"/>
</dbReference>
<sequence>MKPTTIIQTAAIFGAIAVGIGAFGAHGLKSMLEVSGRLETFETAVKYHFYHSLALFGLGMLAMIKPEWKKLNLSYWGFTFGILIFSGSLYVLCLSGITWLGAITPLGGVAFILGWLGLFWGSFTSPGSK</sequence>
<evidence type="ECO:0000256" key="1">
    <source>
        <dbReference type="ARBA" id="ARBA00004141"/>
    </source>
</evidence>
<keyword evidence="3 6" id="KW-0812">Transmembrane</keyword>
<evidence type="ECO:0000256" key="3">
    <source>
        <dbReference type="ARBA" id="ARBA00022692"/>
    </source>
</evidence>
<feature type="transmembrane region" description="Helical" evidence="6">
    <location>
        <begin position="76"/>
        <end position="97"/>
    </location>
</feature>
<dbReference type="InterPro" id="IPR006696">
    <property type="entry name" value="DUF423"/>
</dbReference>
<keyword evidence="8" id="KW-1185">Reference proteome</keyword>
<dbReference type="OrthoDB" id="9802121at2"/>
<evidence type="ECO:0000256" key="6">
    <source>
        <dbReference type="SAM" id="Phobius"/>
    </source>
</evidence>